<keyword evidence="10" id="KW-1185">Reference proteome</keyword>
<evidence type="ECO:0000256" key="7">
    <source>
        <dbReference type="SAM" id="Phobius"/>
    </source>
</evidence>
<dbReference type="GO" id="GO:0005886">
    <property type="term" value="C:plasma membrane"/>
    <property type="evidence" value="ECO:0007669"/>
    <property type="project" value="TreeGrafter"/>
</dbReference>
<feature type="transmembrane region" description="Helical" evidence="7">
    <location>
        <begin position="222"/>
        <end position="240"/>
    </location>
</feature>
<evidence type="ECO:0000256" key="3">
    <source>
        <dbReference type="ARBA" id="ARBA00022989"/>
    </source>
</evidence>
<dbReference type="STRING" id="64791.A0A151XBB1"/>
<feature type="transmembrane region" description="Helical" evidence="7">
    <location>
        <begin position="163"/>
        <end position="183"/>
    </location>
</feature>
<evidence type="ECO:0000259" key="8">
    <source>
        <dbReference type="Pfam" id="PF10148"/>
    </source>
</evidence>
<dbReference type="GO" id="GO:0030054">
    <property type="term" value="C:cell junction"/>
    <property type="evidence" value="ECO:0007669"/>
    <property type="project" value="TreeGrafter"/>
</dbReference>
<dbReference type="InterPro" id="IPR038648">
    <property type="entry name" value="PHR_sf"/>
</dbReference>
<feature type="compositionally biased region" description="Polar residues" evidence="6">
    <location>
        <begin position="1037"/>
        <end position="1049"/>
    </location>
</feature>
<gene>
    <name evidence="9" type="ORF">ALC60_03360</name>
</gene>
<feature type="region of interest" description="Disordered" evidence="6">
    <location>
        <begin position="1037"/>
        <end position="1077"/>
    </location>
</feature>
<keyword evidence="2 7" id="KW-0812">Transmembrane</keyword>
<evidence type="ECO:0000313" key="9">
    <source>
        <dbReference type="EMBL" id="KYQ57672.1"/>
    </source>
</evidence>
<sequence>VQNHQETGKKRELKERDVDGENLSGWSFARFGVTRPNPGRPNDVAIFQGLFVNDGRSSYTRTARNRATVVEQAVAPAGETAFNVGKAAVAGGALMGLGGLCYYGLGLSSQTGAIDHAQLWPQYVKDRVKSTYMYFGASIAASAASAAMCLRSPAVMNIVMRQGWVAIGVSLAAMIGSGIIVQGLPYEEGFNSKHIAWLVHTGILGAVVAPLTLLGGQLVIRAAWYTAGIVGGLSTIAVCAPSDKFLAMGGPLAIGLGVVFASSLGSMFLPPTTVLGSGLYSVALYGGLLLFSGFLLYDTQKIIKQAEIYPMYNIHDRPYDPINKRGSIDMRLRESVSVSLHPGGLNNNQLRRHSPSRSVGAGEIGDRNENAAREPVATPEPDYPNDESADFRLAEDTTTWSSLAIARDNVQQSNPSTQQPVNVNNNLTEPRIRRNSSVESLADYEGTIEEQSANVNNNLTGLRIQSSSSIESLTGYEGRNSPHENSSHELTPSEWSDWSEEGNLPAGCRGIVNPNYPGFQHLAPSLLSDTDLTEDEHDSCSDYPPLHHHDEVAPLPENDDNEYNNNINDSINHLCGQRNDRKIFYEKPKFNIQTVTSLYEAVVPPSEKCINYVKSVEVSKSEEKAFSPEPEEVINGIVEAETHLTLLDEREESLADQITVVDEHVPELSQVTFEDKREREVPVEVELVELTTSVNESLQFPEIEEILDSGKTSEIGETEDVVVEHIDLIREAKELPHPDRSKIGNRQPVTTTSTSTGGSVDDDESESNSDYSEGFAEERPTYTKLEEIDLLSSIGRDIGVDLEKYAQPVPDVVAMESIESMRQPRSTSIVKDHMDTNKLLDRQLPEASSADARKKEKMVKNQAKRRQQQQQQQQQQQSRNSNSQRRLDKHRVDIDNGSGGFDVYNIETAMPKIDLDAIESHLRAAREEERRVNEEEATTEMAKLSEPVKEPEEKEKKGENLERSDYEREDLITRFDKVVRGELNDDLQRRNDREEIRRRLAMGPDAEDLRAERGRKPSLQSRLQSGMNLQICFMNETSSDTESPGSENDTSPGSTPTSLGSKQFGGKQKGPTRPQMLSLPSLRLDMGANSTPPIDEADFFARQARLQTEARMALAQAKEMAHMQMEVERQRLKQSPITEMVRCSLEKVGVQLGEDRRRLSRVLLTELNVAQLQVVANDLHARIAALNEALVEGLLRRDDLHMEQDSMLVDVEDLTRYLYLKYSGYIFGIGSDNITLSNRSNMEDFIQKIIFLEETTTYCFFQPCRLMFCLFGTFNQPSNLIVPCSDRTESSPSSFSIDETLAVSELTFLFPSPSSRVPSATLASPDSPLRVAPVELLRLCTLALSWFFLSPNPPQSPRLWIWPELRCHRAPKITAADGQESYVLLPILVVLLIYHPTLRATLVSLPSTEQLLRLIVVREREVCRLRTFAGLIRSAERFFFVAPVQLGPAKLWLSPSLACVHPLISAIVAVSVYNRQRALTSVVPFPAQLLSPTQKLFQLVACCPESPSPLSHGYVLTRDAKWKDESLIRPSIMTLAISNYVLWKAGPMMTSRHIFAPYGNLNIPVRSGFLNDGESSSSTMRNTSPILVDASINKDSGNSLLPNTSSTGVVVREGPKYYCLRSVVQQTDCLNTNVLDCSVTFSVDKNICVVGVQVPTQIAAASNFTHAIDADSSYTEILYAHLLDCDGTRLTYTHFTTKANFGTLVEITFNRPVYIQKHKVYRVGVVFNKAGWYPVGVCAQNMSCDSVFFSFGVGNTAHAVRDGLIRSIVFTYH</sequence>
<keyword evidence="5 7" id="KW-0472">Membrane</keyword>
<feature type="compositionally biased region" description="Basic and acidic residues" evidence="6">
    <location>
        <begin position="733"/>
        <end position="742"/>
    </location>
</feature>
<name>A0A151XBB1_9HYME</name>
<keyword evidence="3 7" id="KW-1133">Transmembrane helix</keyword>
<dbReference type="Gene3D" id="2.60.120.820">
    <property type="entry name" value="PHR domain"/>
    <property type="match status" value="1"/>
</dbReference>
<comment type="subcellular location">
    <subcellularLocation>
        <location evidence="1">Membrane</location>
        <topology evidence="1">Multi-pass membrane protein</topology>
    </subcellularLocation>
</comment>
<feature type="transmembrane region" description="Helical" evidence="7">
    <location>
        <begin position="246"/>
        <end position="269"/>
    </location>
</feature>
<protein>
    <submittedName>
        <fullName evidence="9">Growth hormone-inducible transmembrane protein</fullName>
    </submittedName>
</protein>
<evidence type="ECO:0000256" key="2">
    <source>
        <dbReference type="ARBA" id="ARBA00022692"/>
    </source>
</evidence>
<dbReference type="Proteomes" id="UP000075809">
    <property type="component" value="Unassembled WGS sequence"/>
</dbReference>
<organism evidence="9 10">
    <name type="scientific">Mycetomoellerius zeteki</name>
    <dbReference type="NCBI Taxonomy" id="64791"/>
    <lineage>
        <taxon>Eukaryota</taxon>
        <taxon>Metazoa</taxon>
        <taxon>Ecdysozoa</taxon>
        <taxon>Arthropoda</taxon>
        <taxon>Hexapoda</taxon>
        <taxon>Insecta</taxon>
        <taxon>Pterygota</taxon>
        <taxon>Neoptera</taxon>
        <taxon>Endopterygota</taxon>
        <taxon>Hymenoptera</taxon>
        <taxon>Apocrita</taxon>
        <taxon>Aculeata</taxon>
        <taxon>Formicoidea</taxon>
        <taxon>Formicidae</taxon>
        <taxon>Myrmicinae</taxon>
        <taxon>Mycetomoellerius</taxon>
    </lineage>
</organism>
<evidence type="ECO:0000256" key="5">
    <source>
        <dbReference type="ARBA" id="ARBA00023136"/>
    </source>
</evidence>
<feature type="compositionally biased region" description="Basic and acidic residues" evidence="6">
    <location>
        <begin position="830"/>
        <end position="844"/>
    </location>
</feature>
<dbReference type="EMBL" id="KQ982330">
    <property type="protein sequence ID" value="KYQ57672.1"/>
    <property type="molecule type" value="Genomic_DNA"/>
</dbReference>
<feature type="non-terminal residue" evidence="9">
    <location>
        <position position="1"/>
    </location>
</feature>
<dbReference type="PANTHER" id="PTHR13103">
    <property type="entry name" value="SCHWANNOMIN INTERACTING PROTEIN 1"/>
    <property type="match status" value="1"/>
</dbReference>
<evidence type="ECO:0000256" key="4">
    <source>
        <dbReference type="ARBA" id="ARBA00023054"/>
    </source>
</evidence>
<feature type="region of interest" description="Disordered" evidence="6">
    <location>
        <begin position="340"/>
        <end position="386"/>
    </location>
</feature>
<feature type="compositionally biased region" description="Basic and acidic residues" evidence="6">
    <location>
        <begin position="946"/>
        <end position="964"/>
    </location>
</feature>
<feature type="transmembrane region" description="Helical" evidence="7">
    <location>
        <begin position="195"/>
        <end position="215"/>
    </location>
</feature>
<reference evidence="9 10" key="1">
    <citation type="submission" date="2015-09" db="EMBL/GenBank/DDBJ databases">
        <title>Trachymyrmex zeteki WGS genome.</title>
        <authorList>
            <person name="Nygaard S."/>
            <person name="Hu H."/>
            <person name="Boomsma J."/>
            <person name="Zhang G."/>
        </authorList>
    </citation>
    <scope>NUCLEOTIDE SEQUENCE [LARGE SCALE GENOMIC DNA]</scope>
    <source>
        <strain evidence="9">Tzet28-1</strain>
        <tissue evidence="9">Whole body</tissue>
    </source>
</reference>
<feature type="compositionally biased region" description="Low complexity" evidence="6">
    <location>
        <begin position="750"/>
        <end position="759"/>
    </location>
</feature>
<accession>A0A151XBB1</accession>
<dbReference type="Pfam" id="PF10148">
    <property type="entry name" value="SCHIP-1_C"/>
    <property type="match status" value="1"/>
</dbReference>
<dbReference type="GO" id="GO:0035332">
    <property type="term" value="P:positive regulation of hippo signaling"/>
    <property type="evidence" value="ECO:0007669"/>
    <property type="project" value="TreeGrafter"/>
</dbReference>
<evidence type="ECO:0000313" key="10">
    <source>
        <dbReference type="Proteomes" id="UP000075809"/>
    </source>
</evidence>
<feature type="transmembrane region" description="Helical" evidence="7">
    <location>
        <begin position="278"/>
        <end position="297"/>
    </location>
</feature>
<feature type="domain" description="Schwannomin interacting protein 1 C-terminal" evidence="8">
    <location>
        <begin position="989"/>
        <end position="1220"/>
    </location>
</feature>
<keyword evidence="4" id="KW-0175">Coiled coil</keyword>
<feature type="region of interest" description="Disordered" evidence="6">
    <location>
        <begin position="473"/>
        <end position="499"/>
    </location>
</feature>
<evidence type="ECO:0000256" key="6">
    <source>
        <dbReference type="SAM" id="MobiDB-lite"/>
    </source>
</evidence>
<feature type="compositionally biased region" description="Low complexity" evidence="6">
    <location>
        <begin position="1050"/>
        <end position="1061"/>
    </location>
</feature>
<feature type="region of interest" description="Disordered" evidence="6">
    <location>
        <begin position="818"/>
        <end position="900"/>
    </location>
</feature>
<proteinExistence type="predicted"/>
<feature type="region of interest" description="Disordered" evidence="6">
    <location>
        <begin position="733"/>
        <end position="780"/>
    </location>
</feature>
<dbReference type="InterPro" id="IPR039045">
    <property type="entry name" value="SCHIP_1"/>
</dbReference>
<dbReference type="PANTHER" id="PTHR13103:SF2">
    <property type="entry name" value="IQCJ-SCHIP1 READTHROUGH TRANSCRIPT PROTEIN-RELATED"/>
    <property type="match status" value="1"/>
</dbReference>
<dbReference type="InterPro" id="IPR006214">
    <property type="entry name" value="Bax_inhibitor_1-related"/>
</dbReference>
<feature type="compositionally biased region" description="Low complexity" evidence="6">
    <location>
        <begin position="868"/>
        <end position="884"/>
    </location>
</feature>
<dbReference type="Pfam" id="PF01027">
    <property type="entry name" value="Bax1-I"/>
    <property type="match status" value="1"/>
</dbReference>
<dbReference type="InterPro" id="IPR015649">
    <property type="entry name" value="SCHIP_1_C"/>
</dbReference>
<feature type="region of interest" description="Disordered" evidence="6">
    <location>
        <begin position="926"/>
        <end position="964"/>
    </location>
</feature>
<feature type="transmembrane region" description="Helical" evidence="7">
    <location>
        <begin position="132"/>
        <end position="151"/>
    </location>
</feature>
<evidence type="ECO:0000256" key="1">
    <source>
        <dbReference type="ARBA" id="ARBA00004141"/>
    </source>
</evidence>